<dbReference type="GO" id="GO:0003700">
    <property type="term" value="F:DNA-binding transcription factor activity"/>
    <property type="evidence" value="ECO:0007669"/>
    <property type="project" value="InterPro"/>
</dbReference>
<dbReference type="CDD" id="cd05466">
    <property type="entry name" value="PBP2_LTTR_substrate"/>
    <property type="match status" value="1"/>
</dbReference>
<dbReference type="AlphaFoldDB" id="A0A1H8XEW6"/>
<dbReference type="InterPro" id="IPR005119">
    <property type="entry name" value="LysR_subst-bd"/>
</dbReference>
<dbReference type="PROSITE" id="PS50931">
    <property type="entry name" value="HTH_LYSR"/>
    <property type="match status" value="1"/>
</dbReference>
<protein>
    <submittedName>
        <fullName evidence="6">DNA-binding transcriptional regulator, LysR family</fullName>
    </submittedName>
</protein>
<feature type="domain" description="HTH lysR-type" evidence="5">
    <location>
        <begin position="1"/>
        <end position="58"/>
    </location>
</feature>
<evidence type="ECO:0000259" key="5">
    <source>
        <dbReference type="PROSITE" id="PS50931"/>
    </source>
</evidence>
<dbReference type="EMBL" id="FODY01000023">
    <property type="protein sequence ID" value="SEP38490.1"/>
    <property type="molecule type" value="Genomic_DNA"/>
</dbReference>
<dbReference type="Pfam" id="PF03466">
    <property type="entry name" value="LysR_substrate"/>
    <property type="match status" value="1"/>
</dbReference>
<name>A0A1H8XEW6_9FIRM</name>
<dbReference type="InterPro" id="IPR000847">
    <property type="entry name" value="LysR_HTH_N"/>
</dbReference>
<gene>
    <name evidence="6" type="ORF">SAMN04490178_12325</name>
</gene>
<dbReference type="STRING" id="112903.SAMN04490178_12325"/>
<sequence length="300" mass="33797">MDSKHLITFITVARLLHFGETARTLNYSQSTISEHIHSLESYLNVKLFERIGRKVFLTDRGKIFLPFAERMVREAEAARQAFREDVVFAGSIVVGAAETLCAFWLPPLLKRYRTLYPQVQVNLKVGNCIDFPQWLQQNSIDVAFGLQDEAGQPQLRQKSLFSGKTVLVAAPQHELATGKTLSVQQLNGQTFLLPEGYCGYPVDLKHLLEKERIEANTILEFGSLESIKQCVKYELGISLLPEIVVQEELQRGELAVLPVAGLDIPIQAQMLFHRDKWMSPPLLALENVILADEGRAAEVR</sequence>
<evidence type="ECO:0000313" key="6">
    <source>
        <dbReference type="EMBL" id="SEP38490.1"/>
    </source>
</evidence>
<dbReference type="Pfam" id="PF00126">
    <property type="entry name" value="HTH_1"/>
    <property type="match status" value="1"/>
</dbReference>
<evidence type="ECO:0000256" key="4">
    <source>
        <dbReference type="ARBA" id="ARBA00023163"/>
    </source>
</evidence>
<dbReference type="SUPFAM" id="SSF46785">
    <property type="entry name" value="Winged helix' DNA-binding domain"/>
    <property type="match status" value="1"/>
</dbReference>
<organism evidence="6 7">
    <name type="scientific">Propionispora vibrioides</name>
    <dbReference type="NCBI Taxonomy" id="112903"/>
    <lineage>
        <taxon>Bacteria</taxon>
        <taxon>Bacillati</taxon>
        <taxon>Bacillota</taxon>
        <taxon>Negativicutes</taxon>
        <taxon>Selenomonadales</taxon>
        <taxon>Sporomusaceae</taxon>
        <taxon>Propionispora</taxon>
    </lineage>
</organism>
<evidence type="ECO:0000256" key="2">
    <source>
        <dbReference type="ARBA" id="ARBA00023015"/>
    </source>
</evidence>
<dbReference type="FunFam" id="1.10.10.10:FF:000001">
    <property type="entry name" value="LysR family transcriptional regulator"/>
    <property type="match status" value="1"/>
</dbReference>
<dbReference type="Proteomes" id="UP000198847">
    <property type="component" value="Unassembled WGS sequence"/>
</dbReference>
<dbReference type="PRINTS" id="PR00039">
    <property type="entry name" value="HTHLYSR"/>
</dbReference>
<comment type="similarity">
    <text evidence="1">Belongs to the LysR transcriptional regulatory family.</text>
</comment>
<evidence type="ECO:0000256" key="3">
    <source>
        <dbReference type="ARBA" id="ARBA00023125"/>
    </source>
</evidence>
<dbReference type="Gene3D" id="1.10.10.10">
    <property type="entry name" value="Winged helix-like DNA-binding domain superfamily/Winged helix DNA-binding domain"/>
    <property type="match status" value="1"/>
</dbReference>
<dbReference type="InterPro" id="IPR036388">
    <property type="entry name" value="WH-like_DNA-bd_sf"/>
</dbReference>
<dbReference type="PANTHER" id="PTHR30126">
    <property type="entry name" value="HTH-TYPE TRANSCRIPTIONAL REGULATOR"/>
    <property type="match status" value="1"/>
</dbReference>
<evidence type="ECO:0000256" key="1">
    <source>
        <dbReference type="ARBA" id="ARBA00009437"/>
    </source>
</evidence>
<accession>A0A1H8XEW6</accession>
<dbReference type="Gene3D" id="3.40.190.290">
    <property type="match status" value="1"/>
</dbReference>
<proteinExistence type="inferred from homology"/>
<dbReference type="InterPro" id="IPR036390">
    <property type="entry name" value="WH_DNA-bd_sf"/>
</dbReference>
<keyword evidence="2" id="KW-0805">Transcription regulation</keyword>
<dbReference type="OrthoDB" id="1684752at2"/>
<dbReference type="PANTHER" id="PTHR30126:SF100">
    <property type="entry name" value="LYSR-FAMILY TRANSCRIPTIONAL REGULATOR"/>
    <property type="match status" value="1"/>
</dbReference>
<keyword evidence="7" id="KW-1185">Reference proteome</keyword>
<dbReference type="RefSeq" id="WP_091749833.1">
    <property type="nucleotide sequence ID" value="NZ_FODY01000023.1"/>
</dbReference>
<evidence type="ECO:0000313" key="7">
    <source>
        <dbReference type="Proteomes" id="UP000198847"/>
    </source>
</evidence>
<dbReference type="GO" id="GO:0000976">
    <property type="term" value="F:transcription cis-regulatory region binding"/>
    <property type="evidence" value="ECO:0007669"/>
    <property type="project" value="TreeGrafter"/>
</dbReference>
<dbReference type="SUPFAM" id="SSF53850">
    <property type="entry name" value="Periplasmic binding protein-like II"/>
    <property type="match status" value="1"/>
</dbReference>
<keyword evidence="4" id="KW-0804">Transcription</keyword>
<reference evidence="6 7" key="1">
    <citation type="submission" date="2016-10" db="EMBL/GenBank/DDBJ databases">
        <authorList>
            <person name="de Groot N.N."/>
        </authorList>
    </citation>
    <scope>NUCLEOTIDE SEQUENCE [LARGE SCALE GENOMIC DNA]</scope>
    <source>
        <strain evidence="6 7">DSM 13305</strain>
    </source>
</reference>
<keyword evidence="3 6" id="KW-0238">DNA-binding</keyword>